<evidence type="ECO:0000256" key="16">
    <source>
        <dbReference type="ARBA" id="ARBA00071191"/>
    </source>
</evidence>
<evidence type="ECO:0000256" key="3">
    <source>
        <dbReference type="ARBA" id="ARBA00005022"/>
    </source>
</evidence>
<feature type="domain" description="TauD/TfdA-like" evidence="17">
    <location>
        <begin position="242"/>
        <end position="470"/>
    </location>
</feature>
<dbReference type="AlphaFoldDB" id="A0A6A5WGM3"/>
<proteinExistence type="inferred from homology"/>
<evidence type="ECO:0000256" key="11">
    <source>
        <dbReference type="ARBA" id="ARBA00030363"/>
    </source>
</evidence>
<dbReference type="EMBL" id="ML977591">
    <property type="protein sequence ID" value="KAF2000084.1"/>
    <property type="molecule type" value="Genomic_DNA"/>
</dbReference>
<dbReference type="FunFam" id="3.60.130.10:FF:000001">
    <property type="entry name" value="Trimethyllysine dioxygenase, mitochondrial"/>
    <property type="match status" value="1"/>
</dbReference>
<evidence type="ECO:0000256" key="12">
    <source>
        <dbReference type="ARBA" id="ARBA00031778"/>
    </source>
</evidence>
<evidence type="ECO:0000256" key="13">
    <source>
        <dbReference type="ARBA" id="ARBA00032283"/>
    </source>
</evidence>
<feature type="domain" description="Gamma-butyrobetaine hydroxylase-like N-terminal" evidence="18">
    <location>
        <begin position="132"/>
        <end position="198"/>
    </location>
</feature>
<dbReference type="GO" id="GO:0045329">
    <property type="term" value="P:carnitine biosynthetic process"/>
    <property type="evidence" value="ECO:0007669"/>
    <property type="project" value="UniProtKB-UniPathway"/>
</dbReference>
<comment type="similarity">
    <text evidence="4">Belongs to the gamma-BBH/TMLD family.</text>
</comment>
<evidence type="ECO:0000256" key="10">
    <source>
        <dbReference type="ARBA" id="ARBA00023004"/>
    </source>
</evidence>
<evidence type="ECO:0000259" key="17">
    <source>
        <dbReference type="Pfam" id="PF02668"/>
    </source>
</evidence>
<gene>
    <name evidence="19" type="ORF">P154DRAFT_522871</name>
</gene>
<accession>A0A6A5WGM3</accession>
<dbReference type="EC" id="1.14.11.8" evidence="5"/>
<dbReference type="GO" id="GO:0005506">
    <property type="term" value="F:iron ion binding"/>
    <property type="evidence" value="ECO:0007669"/>
    <property type="project" value="InterPro"/>
</dbReference>
<dbReference type="NCBIfam" id="TIGR02410">
    <property type="entry name" value="carnitine_TMLD"/>
    <property type="match status" value="1"/>
</dbReference>
<keyword evidence="10" id="KW-0408">Iron</keyword>
<evidence type="ECO:0000256" key="7">
    <source>
        <dbReference type="ARBA" id="ARBA00022873"/>
    </source>
</evidence>
<dbReference type="GO" id="GO:0050353">
    <property type="term" value="F:trimethyllysine dioxygenase activity"/>
    <property type="evidence" value="ECO:0007669"/>
    <property type="project" value="UniProtKB-EC"/>
</dbReference>
<evidence type="ECO:0000256" key="1">
    <source>
        <dbReference type="ARBA" id="ARBA00001954"/>
    </source>
</evidence>
<dbReference type="SUPFAM" id="SSF51197">
    <property type="entry name" value="Clavaminate synthase-like"/>
    <property type="match status" value="1"/>
</dbReference>
<comment type="cofactor">
    <cofactor evidence="2">
        <name>L-ascorbate</name>
        <dbReference type="ChEBI" id="CHEBI:38290"/>
    </cofactor>
</comment>
<evidence type="ECO:0000313" key="19">
    <source>
        <dbReference type="EMBL" id="KAF2000084.1"/>
    </source>
</evidence>
<dbReference type="Gene3D" id="3.30.2020.30">
    <property type="match status" value="1"/>
</dbReference>
<dbReference type="InterPro" id="IPR012776">
    <property type="entry name" value="Trimethyllysine_dOase"/>
</dbReference>
<protein>
    <recommendedName>
        <fullName evidence="16">Trimethyllysine dioxygenase</fullName>
        <ecNumber evidence="5">1.14.11.8</ecNumber>
    </recommendedName>
    <alternativeName>
        <fullName evidence="12">Epsilon-trimethyllysine 2-oxoglutarate dioxygenase</fullName>
    </alternativeName>
    <alternativeName>
        <fullName evidence="11">TML hydroxylase</fullName>
    </alternativeName>
    <alternativeName>
        <fullName evidence="13">TML-alpha-ketoglutarate dioxygenase</fullName>
    </alternativeName>
</protein>
<dbReference type="PANTHER" id="PTHR10696">
    <property type="entry name" value="GAMMA-BUTYROBETAINE HYDROXYLASE-RELATED"/>
    <property type="match status" value="1"/>
</dbReference>
<evidence type="ECO:0000256" key="6">
    <source>
        <dbReference type="ARBA" id="ARBA00022723"/>
    </source>
</evidence>
<comment type="cofactor">
    <cofactor evidence="1">
        <name>Fe(2+)</name>
        <dbReference type="ChEBI" id="CHEBI:29033"/>
    </cofactor>
</comment>
<evidence type="ECO:0000256" key="9">
    <source>
        <dbReference type="ARBA" id="ARBA00023002"/>
    </source>
</evidence>
<dbReference type="Proteomes" id="UP000799779">
    <property type="component" value="Unassembled WGS sequence"/>
</dbReference>
<reference evidence="19" key="1">
    <citation type="journal article" date="2020" name="Stud. Mycol.">
        <title>101 Dothideomycetes genomes: a test case for predicting lifestyles and emergence of pathogens.</title>
        <authorList>
            <person name="Haridas S."/>
            <person name="Albert R."/>
            <person name="Binder M."/>
            <person name="Bloem J."/>
            <person name="Labutti K."/>
            <person name="Salamov A."/>
            <person name="Andreopoulos B."/>
            <person name="Baker S."/>
            <person name="Barry K."/>
            <person name="Bills G."/>
            <person name="Bluhm B."/>
            <person name="Cannon C."/>
            <person name="Castanera R."/>
            <person name="Culley D."/>
            <person name="Daum C."/>
            <person name="Ezra D."/>
            <person name="Gonzalez J."/>
            <person name="Henrissat B."/>
            <person name="Kuo A."/>
            <person name="Liang C."/>
            <person name="Lipzen A."/>
            <person name="Lutzoni F."/>
            <person name="Magnuson J."/>
            <person name="Mondo S."/>
            <person name="Nolan M."/>
            <person name="Ohm R."/>
            <person name="Pangilinan J."/>
            <person name="Park H.-J."/>
            <person name="Ramirez L."/>
            <person name="Alfaro M."/>
            <person name="Sun H."/>
            <person name="Tritt A."/>
            <person name="Yoshinaga Y."/>
            <person name="Zwiers L.-H."/>
            <person name="Turgeon B."/>
            <person name="Goodwin S."/>
            <person name="Spatafora J."/>
            <person name="Crous P."/>
            <person name="Grigoriev I."/>
        </authorList>
    </citation>
    <scope>NUCLEOTIDE SEQUENCE</scope>
    <source>
        <strain evidence="19">CBS 123094</strain>
    </source>
</reference>
<dbReference type="InterPro" id="IPR038492">
    <property type="entry name" value="GBBH-like_N_sf"/>
</dbReference>
<dbReference type="OrthoDB" id="408743at2759"/>
<dbReference type="InterPro" id="IPR042098">
    <property type="entry name" value="TauD-like_sf"/>
</dbReference>
<dbReference type="InterPro" id="IPR003819">
    <property type="entry name" value="TauD/TfdA-like"/>
</dbReference>
<evidence type="ECO:0000256" key="5">
    <source>
        <dbReference type="ARBA" id="ARBA00012267"/>
    </source>
</evidence>
<comment type="function">
    <text evidence="14">Converts trimethyllysine (TML) into hydroxytrimethyllysine (HTML).</text>
</comment>
<dbReference type="InterPro" id="IPR010376">
    <property type="entry name" value="GBBH-like_N"/>
</dbReference>
<dbReference type="UniPathway" id="UPA00118"/>
<keyword evidence="6" id="KW-0479">Metal-binding</keyword>
<keyword evidence="7" id="KW-0124">Carnitine biosynthesis</keyword>
<evidence type="ECO:0000256" key="14">
    <source>
        <dbReference type="ARBA" id="ARBA00046008"/>
    </source>
</evidence>
<dbReference type="PANTHER" id="PTHR10696:SF51">
    <property type="entry name" value="TRIMETHYLLYSINE DIOXYGENASE, MITOCHONDRIAL"/>
    <property type="match status" value="1"/>
</dbReference>
<evidence type="ECO:0000256" key="8">
    <source>
        <dbReference type="ARBA" id="ARBA00022964"/>
    </source>
</evidence>
<keyword evidence="8 19" id="KW-0223">Dioxygenase</keyword>
<dbReference type="Gene3D" id="3.60.130.10">
    <property type="entry name" value="Clavaminate synthase-like"/>
    <property type="match status" value="1"/>
</dbReference>
<dbReference type="CDD" id="cd00250">
    <property type="entry name" value="CAS_like"/>
    <property type="match status" value="1"/>
</dbReference>
<evidence type="ECO:0000256" key="4">
    <source>
        <dbReference type="ARBA" id="ARBA00008654"/>
    </source>
</evidence>
<dbReference type="Pfam" id="PF02668">
    <property type="entry name" value="TauD"/>
    <property type="match status" value="1"/>
</dbReference>
<evidence type="ECO:0000256" key="15">
    <source>
        <dbReference type="ARBA" id="ARBA00049334"/>
    </source>
</evidence>
<evidence type="ECO:0000313" key="20">
    <source>
        <dbReference type="Proteomes" id="UP000799779"/>
    </source>
</evidence>
<comment type="catalytic activity">
    <reaction evidence="15">
        <text>N(6),N(6),N(6)-trimethyl-L-lysine + 2-oxoglutarate + O2 = (3S)-3-hydroxy-N(6),N(6),N(6)-trimethyl-L-lysine + succinate + CO2</text>
        <dbReference type="Rhea" id="RHEA:14181"/>
        <dbReference type="ChEBI" id="CHEBI:15379"/>
        <dbReference type="ChEBI" id="CHEBI:16526"/>
        <dbReference type="ChEBI" id="CHEBI:16810"/>
        <dbReference type="ChEBI" id="CHEBI:30031"/>
        <dbReference type="ChEBI" id="CHEBI:58100"/>
        <dbReference type="ChEBI" id="CHEBI:141499"/>
        <dbReference type="EC" id="1.14.11.8"/>
    </reaction>
</comment>
<dbReference type="Pfam" id="PF06155">
    <property type="entry name" value="GBBH-like_N"/>
    <property type="match status" value="1"/>
</dbReference>
<comment type="pathway">
    <text evidence="3">Amine and polyamine biosynthesis; carnitine biosynthesis.</text>
</comment>
<organism evidence="19 20">
    <name type="scientific">Amniculicola lignicola CBS 123094</name>
    <dbReference type="NCBI Taxonomy" id="1392246"/>
    <lineage>
        <taxon>Eukaryota</taxon>
        <taxon>Fungi</taxon>
        <taxon>Dikarya</taxon>
        <taxon>Ascomycota</taxon>
        <taxon>Pezizomycotina</taxon>
        <taxon>Dothideomycetes</taxon>
        <taxon>Pleosporomycetidae</taxon>
        <taxon>Pleosporales</taxon>
        <taxon>Amniculicolaceae</taxon>
        <taxon>Amniculicola</taxon>
    </lineage>
</organism>
<name>A0A6A5WGM3_9PLEO</name>
<evidence type="ECO:0000259" key="18">
    <source>
        <dbReference type="Pfam" id="PF06155"/>
    </source>
</evidence>
<keyword evidence="20" id="KW-1185">Reference proteome</keyword>
<dbReference type="GO" id="GO:0005739">
    <property type="term" value="C:mitochondrion"/>
    <property type="evidence" value="ECO:0007669"/>
    <property type="project" value="TreeGrafter"/>
</dbReference>
<dbReference type="InterPro" id="IPR050411">
    <property type="entry name" value="AlphaKG_dependent_hydroxylases"/>
</dbReference>
<keyword evidence="9" id="KW-0560">Oxidoreductase</keyword>
<evidence type="ECO:0000256" key="2">
    <source>
        <dbReference type="ARBA" id="ARBA00001961"/>
    </source>
</evidence>
<dbReference type="FunFam" id="3.30.2020.30:FF:000002">
    <property type="entry name" value="Putative gamma-butyrobetaine dioxygenase"/>
    <property type="match status" value="1"/>
</dbReference>
<sequence>MSPAILPRALMHRAAPKLFRMPSRSLYTTNRTKQQVSAVVASLQPDKPTSSRSIPDEDKIVAVDMHQTINDLATNIDTWNRKLKSLLDKDIMRHQWLAVSTPRDPPINPESHRANVVAVHVEDHTLSCNVGGALTKIPNIWLRDNCQCDKCVHAATRQRLLDTFDIPPEIAIESHAVNGKEVHITWNDGHQSSYSLDFFSQACSDPLHRAVARNGLASAECWNSAIAEEPPVVTYPMVIGQDNGLKDLLQKIRTYGFCYIDETPATPNATQEVLERISFIRPTHYGGFYDFTADLASADTAYTNIPLGAHTDTTYFSDPAGLQAFHLLSHTDGSGGASLLVDGFSIARQLRQQDPEAYRTLSTTYVYAHASGNEGISIQPYKAFPVLEHDPATGFLLRVRWNTSDRARIEAPIKDVGTWYDAARKWDQLVKKRENEYWEQLVPGRVLVFDNWRVMHGRSGFTGKRRICGGYINRDDWISKYKMLRDAEGTLERLGTD</sequence>